<dbReference type="Proteomes" id="UP000253319">
    <property type="component" value="Unassembled WGS sequence"/>
</dbReference>
<dbReference type="SUPFAM" id="SSF48452">
    <property type="entry name" value="TPR-like"/>
    <property type="match status" value="2"/>
</dbReference>
<dbReference type="Pfam" id="PF07719">
    <property type="entry name" value="TPR_2"/>
    <property type="match status" value="1"/>
</dbReference>
<keyword evidence="4" id="KW-0732">Signal</keyword>
<dbReference type="InterPro" id="IPR011990">
    <property type="entry name" value="TPR-like_helical_dom_sf"/>
</dbReference>
<dbReference type="AlphaFoldDB" id="A0A365P5V6"/>
<dbReference type="EMBL" id="QLST01000001">
    <property type="protein sequence ID" value="RBA29816.1"/>
    <property type="molecule type" value="Genomic_DNA"/>
</dbReference>
<dbReference type="InterPro" id="IPR051685">
    <property type="entry name" value="Ycf3/AcsC/BcsC/TPR_MFPF"/>
</dbReference>
<evidence type="ECO:0000256" key="2">
    <source>
        <dbReference type="ARBA" id="ARBA00022803"/>
    </source>
</evidence>
<dbReference type="Gene3D" id="1.25.40.10">
    <property type="entry name" value="Tetratricopeptide repeat domain"/>
    <property type="match status" value="3"/>
</dbReference>
<keyword evidence="2 3" id="KW-0802">TPR repeat</keyword>
<name>A0A365P5V6_9FLAO</name>
<accession>A0A365P5V6</accession>
<feature type="signal peptide" evidence="4">
    <location>
        <begin position="1"/>
        <end position="24"/>
    </location>
</feature>
<dbReference type="InterPro" id="IPR019734">
    <property type="entry name" value="TPR_rpt"/>
</dbReference>
<evidence type="ECO:0000313" key="6">
    <source>
        <dbReference type="Proteomes" id="UP000253319"/>
    </source>
</evidence>
<evidence type="ECO:0000256" key="1">
    <source>
        <dbReference type="ARBA" id="ARBA00022737"/>
    </source>
</evidence>
<feature type="chain" id="PRO_5016819246" evidence="4">
    <location>
        <begin position="25"/>
        <end position="449"/>
    </location>
</feature>
<proteinExistence type="predicted"/>
<dbReference type="SMART" id="SM00028">
    <property type="entry name" value="TPR"/>
    <property type="match status" value="3"/>
</dbReference>
<dbReference type="InterPro" id="IPR013105">
    <property type="entry name" value="TPR_2"/>
</dbReference>
<dbReference type="PANTHER" id="PTHR44943">
    <property type="entry name" value="CELLULOSE SYNTHASE OPERON PROTEIN C"/>
    <property type="match status" value="1"/>
</dbReference>
<protein>
    <submittedName>
        <fullName evidence="5">Cytochrome C biosynthesis protein</fullName>
    </submittedName>
</protein>
<dbReference type="OrthoDB" id="1465784at2"/>
<feature type="repeat" description="TPR" evidence="3">
    <location>
        <begin position="72"/>
        <end position="105"/>
    </location>
</feature>
<evidence type="ECO:0000256" key="3">
    <source>
        <dbReference type="PROSITE-ProRule" id="PRU00339"/>
    </source>
</evidence>
<dbReference type="PROSITE" id="PS50005">
    <property type="entry name" value="TPR"/>
    <property type="match status" value="1"/>
</dbReference>
<reference evidence="5 6" key="1">
    <citation type="submission" date="2018-06" db="EMBL/GenBank/DDBJ databases">
        <title>Flavobacterium tibetense sp. nov., isolated from a wetland YonghuCo on Tibetan Plateau.</title>
        <authorList>
            <person name="Xing P."/>
            <person name="Phurbu D."/>
            <person name="Lu H."/>
        </authorList>
    </citation>
    <scope>NUCLEOTIDE SEQUENCE [LARGE SCALE GENOMIC DNA]</scope>
    <source>
        <strain evidence="5 6">YH5</strain>
    </source>
</reference>
<dbReference type="PANTHER" id="PTHR44943:SF4">
    <property type="entry name" value="TPR REPEAT-CONTAINING PROTEIN MJ0798"/>
    <property type="match status" value="1"/>
</dbReference>
<keyword evidence="6" id="KW-1185">Reference proteome</keyword>
<sequence>MNRKIIQIVFVMLFSFGMQFTTYAQENPDEIAIVDDALENDFYEALKQRAIENYDKAVIAIEKCIQKDDKNPVFHHELGKNLLDLKRYNEAEVAFQKAVDLDKTNRWFLNGLYDVYYQTKNFQKSIPIVQKLVAFDVNMREDLVSLYMYTNQHDKALQVIREIESTAVLSEMMEYYKLRILNTNINSQNQKEELEQAIKNNPQDEQLYIDLMLYYSRNNQEDKAFEVAQKLAEEIPSSDWAQISLFKFYLQENLGDKASESLFKVFRNTKIDVKIKHRMLNEFLIYVNKTNNYFDKLSTAVDYLVDDKTIDVAKEVGKFFFNKKNVQQTNLYLEKSLMNNPNDFETMTLLLDNFVNANDYDAVANRAKVFIDFFPTQANLYYYAGFALNKTAKYKEAITILETGLDFVIENPELEYQFLIQLSQAHDANKNTKKRDEYLKKAELLVKKK</sequence>
<evidence type="ECO:0000313" key="5">
    <source>
        <dbReference type="EMBL" id="RBA29816.1"/>
    </source>
</evidence>
<comment type="caution">
    <text evidence="5">The sequence shown here is derived from an EMBL/GenBank/DDBJ whole genome shotgun (WGS) entry which is preliminary data.</text>
</comment>
<organism evidence="5 6">
    <name type="scientific">Flavobacterium tibetense</name>
    <dbReference type="NCBI Taxonomy" id="2233533"/>
    <lineage>
        <taxon>Bacteria</taxon>
        <taxon>Pseudomonadati</taxon>
        <taxon>Bacteroidota</taxon>
        <taxon>Flavobacteriia</taxon>
        <taxon>Flavobacteriales</taxon>
        <taxon>Flavobacteriaceae</taxon>
        <taxon>Flavobacterium</taxon>
    </lineage>
</organism>
<keyword evidence="1" id="KW-0677">Repeat</keyword>
<dbReference type="RefSeq" id="WP_113987698.1">
    <property type="nucleotide sequence ID" value="NZ_QLST01000001.1"/>
</dbReference>
<gene>
    <name evidence="5" type="ORF">DPN68_00895</name>
</gene>
<evidence type="ECO:0000256" key="4">
    <source>
        <dbReference type="SAM" id="SignalP"/>
    </source>
</evidence>